<reference evidence="2" key="1">
    <citation type="journal article" date="2008" name="Nat. Genet.">
        <title>The Pristionchus pacificus genome provides a unique perspective on nematode lifestyle and parasitism.</title>
        <authorList>
            <person name="Dieterich C."/>
            <person name="Clifton S.W."/>
            <person name="Schuster L.N."/>
            <person name="Chinwalla A."/>
            <person name="Delehaunty K."/>
            <person name="Dinkelacker I."/>
            <person name="Fulton L."/>
            <person name="Fulton R."/>
            <person name="Godfrey J."/>
            <person name="Minx P."/>
            <person name="Mitreva M."/>
            <person name="Roeseler W."/>
            <person name="Tian H."/>
            <person name="Witte H."/>
            <person name="Yang S.P."/>
            <person name="Wilson R.K."/>
            <person name="Sommer R.J."/>
        </authorList>
    </citation>
    <scope>NUCLEOTIDE SEQUENCE [LARGE SCALE GENOMIC DNA]</scope>
    <source>
        <strain evidence="2">PS312</strain>
    </source>
</reference>
<evidence type="ECO:0000313" key="1">
    <source>
        <dbReference type="EnsemblMetazoa" id="PPA16712.1"/>
    </source>
</evidence>
<dbReference type="GO" id="GO:0001228">
    <property type="term" value="F:DNA-binding transcription activator activity, RNA polymerase II-specific"/>
    <property type="evidence" value="ECO:0007669"/>
    <property type="project" value="InterPro"/>
</dbReference>
<proteinExistence type="predicted"/>
<dbReference type="InterPro" id="IPR036358">
    <property type="entry name" value="BTD_sf"/>
</dbReference>
<dbReference type="PANTHER" id="PTHR10665">
    <property type="entry name" value="RECOMBINING BINDING PROTEIN SUPPRESSOR OF HAIRLESS"/>
    <property type="match status" value="1"/>
</dbReference>
<dbReference type="SUPFAM" id="SSF110217">
    <property type="entry name" value="DNA-binding protein LAG-1 (CSL)"/>
    <property type="match status" value="1"/>
</dbReference>
<dbReference type="EnsemblMetazoa" id="PPA16712.1">
    <property type="protein sequence ID" value="PPA16712.1"/>
    <property type="gene ID" value="WBGene00106266"/>
</dbReference>
<dbReference type="InterPro" id="IPR015350">
    <property type="entry name" value="Beta-trefoil_DNA-bd_dom"/>
</dbReference>
<accession>A0A2A6C032</accession>
<dbReference type="GO" id="GO:0000978">
    <property type="term" value="F:RNA polymerase II cis-regulatory region sequence-specific DNA binding"/>
    <property type="evidence" value="ECO:0007669"/>
    <property type="project" value="InterPro"/>
</dbReference>
<dbReference type="Gene3D" id="2.80.10.50">
    <property type="match status" value="1"/>
</dbReference>
<dbReference type="Pfam" id="PF09270">
    <property type="entry name" value="BTD"/>
    <property type="match status" value="1"/>
</dbReference>
<evidence type="ECO:0000313" key="2">
    <source>
        <dbReference type="Proteomes" id="UP000005239"/>
    </source>
</evidence>
<dbReference type="AlphaFoldDB" id="A0A2A6C032"/>
<dbReference type="OrthoDB" id="5600360at2759"/>
<name>A0A2A6C032_PRIPA</name>
<protein>
    <submittedName>
        <fullName evidence="1">BTD domain-containing protein</fullName>
    </submittedName>
</protein>
<accession>A0A8R1UBB8</accession>
<gene>
    <name evidence="1" type="primary">WBGene00106266</name>
</gene>
<organism evidence="1 2">
    <name type="scientific">Pristionchus pacificus</name>
    <name type="common">Parasitic nematode worm</name>
    <dbReference type="NCBI Taxonomy" id="54126"/>
    <lineage>
        <taxon>Eukaryota</taxon>
        <taxon>Metazoa</taxon>
        <taxon>Ecdysozoa</taxon>
        <taxon>Nematoda</taxon>
        <taxon>Chromadorea</taxon>
        <taxon>Rhabditida</taxon>
        <taxon>Rhabditina</taxon>
        <taxon>Diplogasteromorpha</taxon>
        <taxon>Diplogasteroidea</taxon>
        <taxon>Neodiplogasteridae</taxon>
        <taxon>Pristionchus</taxon>
    </lineage>
</organism>
<sequence length="291" mass="32562">MSKVSKKKQDVKSADAKVLCIRGGTETTPRWRSKRPRSRLAQASCTTVVPASPPSQNHIQLDPSTHDEPVAQLHKCAFQVIDAEDELTYLWMSHDTIMLTHATRLPNSPLLLEVSDGAVWTVISVNTEEYRFFEAAGPARYPITPAPRVTDVETVGPTDNESITITRRPHTMDTHVLIGGVYMSVSTLGILIFVRASGKRFKLQSIERAKRRKQELRSRDVVDIACGHPFVVGDVYRVKLLTKVCTHLFIMARVDQNCRIPVVLTLISSTSNAIVYLLNEVSNRFGKNSKR</sequence>
<keyword evidence="2" id="KW-1185">Reference proteome</keyword>
<dbReference type="InterPro" id="IPR040159">
    <property type="entry name" value="CLS_fam"/>
</dbReference>
<reference evidence="1" key="2">
    <citation type="submission" date="2022-06" db="UniProtKB">
        <authorList>
            <consortium name="EnsemblMetazoa"/>
        </authorList>
    </citation>
    <scope>IDENTIFICATION</scope>
    <source>
        <strain evidence="1">PS312</strain>
    </source>
</reference>
<dbReference type="Proteomes" id="UP000005239">
    <property type="component" value="Unassembled WGS sequence"/>
</dbReference>